<dbReference type="Gene3D" id="3.10.129.10">
    <property type="entry name" value="Hotdog Thioesterase"/>
    <property type="match status" value="1"/>
</dbReference>
<evidence type="ECO:0000313" key="2">
    <source>
        <dbReference type="Proteomes" id="UP001198565"/>
    </source>
</evidence>
<sequence length="70" mass="7948">RVTPGTYVTIRRHGLRQTTLADLELSYQIGDADQLYAEATTKIVAYDIHTGRPRRLSAPELAFLASYLRR</sequence>
<reference evidence="1 2" key="1">
    <citation type="submission" date="2021-08" db="EMBL/GenBank/DDBJ databases">
        <title>Streptomyces sp. PTM05 isolated from lichen.</title>
        <authorList>
            <person name="Somphong A."/>
            <person name="Phongsopitanun W."/>
            <person name="Tanasupawat S."/>
        </authorList>
    </citation>
    <scope>NUCLEOTIDE SEQUENCE [LARGE SCALE GENOMIC DNA]</scope>
    <source>
        <strain evidence="1 2">Ptm05</strain>
    </source>
</reference>
<keyword evidence="2" id="KW-1185">Reference proteome</keyword>
<proteinExistence type="predicted"/>
<evidence type="ECO:0000313" key="1">
    <source>
        <dbReference type="EMBL" id="MBY8889434.1"/>
    </source>
</evidence>
<name>A0ABS7R1T3_9ACTN</name>
<dbReference type="Proteomes" id="UP001198565">
    <property type="component" value="Unassembled WGS sequence"/>
</dbReference>
<feature type="non-terminal residue" evidence="1">
    <location>
        <position position="1"/>
    </location>
</feature>
<protein>
    <submittedName>
        <fullName evidence="1">Uncharacterized protein</fullName>
    </submittedName>
</protein>
<comment type="caution">
    <text evidence="1">The sequence shown here is derived from an EMBL/GenBank/DDBJ whole genome shotgun (WGS) entry which is preliminary data.</text>
</comment>
<dbReference type="SUPFAM" id="SSF54637">
    <property type="entry name" value="Thioesterase/thiol ester dehydrase-isomerase"/>
    <property type="match status" value="1"/>
</dbReference>
<gene>
    <name evidence="1" type="ORF">K7472_32005</name>
</gene>
<dbReference type="EMBL" id="JAINVZ010000049">
    <property type="protein sequence ID" value="MBY8889434.1"/>
    <property type="molecule type" value="Genomic_DNA"/>
</dbReference>
<accession>A0ABS7R1T3</accession>
<organism evidence="1 2">
    <name type="scientific">Streptantibioticus parmotrematis</name>
    <dbReference type="NCBI Taxonomy" id="2873249"/>
    <lineage>
        <taxon>Bacteria</taxon>
        <taxon>Bacillati</taxon>
        <taxon>Actinomycetota</taxon>
        <taxon>Actinomycetes</taxon>
        <taxon>Kitasatosporales</taxon>
        <taxon>Streptomycetaceae</taxon>
        <taxon>Streptantibioticus</taxon>
    </lineage>
</organism>
<dbReference type="InterPro" id="IPR029069">
    <property type="entry name" value="HotDog_dom_sf"/>
</dbReference>